<keyword evidence="11" id="KW-0186">Copper</keyword>
<evidence type="ECO:0000256" key="16">
    <source>
        <dbReference type="PROSITE-ProRule" id="PRU00433"/>
    </source>
</evidence>
<dbReference type="InterPro" id="IPR034236">
    <property type="entry name" value="CuRO_CcO_Caa3_II"/>
</dbReference>
<dbReference type="GO" id="GO:0005507">
    <property type="term" value="F:copper ion binding"/>
    <property type="evidence" value="ECO:0007669"/>
    <property type="project" value="InterPro"/>
</dbReference>
<evidence type="ECO:0000256" key="7">
    <source>
        <dbReference type="ARBA" id="ARBA00022723"/>
    </source>
</evidence>
<dbReference type="PROSITE" id="PS50857">
    <property type="entry name" value="COX2_CUA"/>
    <property type="match status" value="1"/>
</dbReference>
<dbReference type="InterPro" id="IPR036909">
    <property type="entry name" value="Cyt_c-like_dom_sf"/>
</dbReference>
<evidence type="ECO:0000256" key="17">
    <source>
        <dbReference type="SAM" id="Phobius"/>
    </source>
</evidence>
<keyword evidence="3" id="KW-0813">Transport</keyword>
<keyword evidence="12 17" id="KW-0472">Membrane</keyword>
<dbReference type="InterPro" id="IPR009056">
    <property type="entry name" value="Cyt_c-like_dom"/>
</dbReference>
<evidence type="ECO:0000256" key="12">
    <source>
        <dbReference type="ARBA" id="ARBA00023136"/>
    </source>
</evidence>
<evidence type="ECO:0000259" key="18">
    <source>
        <dbReference type="PROSITE" id="PS50857"/>
    </source>
</evidence>
<keyword evidence="10 16" id="KW-0408">Iron</keyword>
<dbReference type="PROSITE" id="PS51257">
    <property type="entry name" value="PROKAR_LIPOPROTEIN"/>
    <property type="match status" value="1"/>
</dbReference>
<evidence type="ECO:0000256" key="13">
    <source>
        <dbReference type="ARBA" id="ARBA00024688"/>
    </source>
</evidence>
<reference evidence="20 21" key="1">
    <citation type="submission" date="2016-10" db="EMBL/GenBank/DDBJ databases">
        <authorList>
            <person name="de Groot N.N."/>
        </authorList>
    </citation>
    <scope>NUCLEOTIDE SEQUENCE [LARGE SCALE GENOMIC DNA]</scope>
    <source>
        <strain evidence="20 21">DSM 19548</strain>
    </source>
</reference>
<sequence>MRGFRHTVTLAGGLVGSGLMSGCTGQQSALIPRGEDAAVQSTLFFVMLVGAVVLWLMLNGLFFYLTRVRPGAVPQRLANGMIIIGGLVVPAVLIGALLAWGLSILPDQQRSGDGLTIRVTGEQWWWRVEYWPEGAEAPIVSANEIRMPVGERVEFALGAKRVIHSFWIPALGGKMDMFPGRDTRVSLKATEPGVYRGQCAEFCGASHAWMAFAAEAMPPADFAAWLDHEASAAVAPSTPDAVAGAEIFAREGCGACHTVRGTDHIGQVGPDLTHVGARHTLGAGRLGATLEDFAAWISHTDELKPEVEMPAYGHLPEEEHRLLAAYLKGLQ</sequence>
<dbReference type="GO" id="GO:0042773">
    <property type="term" value="P:ATP synthesis coupled electron transport"/>
    <property type="evidence" value="ECO:0007669"/>
    <property type="project" value="TreeGrafter"/>
</dbReference>
<dbReference type="Proteomes" id="UP000198728">
    <property type="component" value="Unassembled WGS sequence"/>
</dbReference>
<dbReference type="NCBIfam" id="TIGR02866">
    <property type="entry name" value="CoxB"/>
    <property type="match status" value="1"/>
</dbReference>
<dbReference type="InterPro" id="IPR014222">
    <property type="entry name" value="Cyt_c_oxidase_su2"/>
</dbReference>
<feature type="domain" description="Cytochrome c" evidence="19">
    <location>
        <begin position="239"/>
        <end position="331"/>
    </location>
</feature>
<dbReference type="GO" id="GO:0016491">
    <property type="term" value="F:oxidoreductase activity"/>
    <property type="evidence" value="ECO:0007669"/>
    <property type="project" value="InterPro"/>
</dbReference>
<comment type="function">
    <text evidence="13">Subunits I and II form the functional core of the enzyme complex. Electrons originating in cytochrome c are transferred via heme a and Cu(A) to the binuclear center formed by heme a3 and Cu(B).</text>
</comment>
<dbReference type="PROSITE" id="PS51007">
    <property type="entry name" value="CYTC"/>
    <property type="match status" value="1"/>
</dbReference>
<protein>
    <recommendedName>
        <fullName evidence="14">Cytochrome aa3 subunit 2</fullName>
    </recommendedName>
</protein>
<evidence type="ECO:0000256" key="11">
    <source>
        <dbReference type="ARBA" id="ARBA00023008"/>
    </source>
</evidence>
<dbReference type="InterPro" id="IPR008972">
    <property type="entry name" value="Cupredoxin"/>
</dbReference>
<evidence type="ECO:0000256" key="1">
    <source>
        <dbReference type="ARBA" id="ARBA00004141"/>
    </source>
</evidence>
<evidence type="ECO:0000256" key="9">
    <source>
        <dbReference type="ARBA" id="ARBA00022989"/>
    </source>
</evidence>
<keyword evidence="7 16" id="KW-0479">Metal-binding</keyword>
<dbReference type="PROSITE" id="PS00078">
    <property type="entry name" value="COX2"/>
    <property type="match status" value="1"/>
</dbReference>
<evidence type="ECO:0000256" key="6">
    <source>
        <dbReference type="ARBA" id="ARBA00022692"/>
    </source>
</evidence>
<dbReference type="InterPro" id="IPR001505">
    <property type="entry name" value="Copper_CuA"/>
</dbReference>
<keyword evidence="5" id="KW-0679">Respiratory chain</keyword>
<keyword evidence="21" id="KW-1185">Reference proteome</keyword>
<evidence type="ECO:0000256" key="4">
    <source>
        <dbReference type="ARBA" id="ARBA00022617"/>
    </source>
</evidence>
<evidence type="ECO:0000256" key="15">
    <source>
        <dbReference type="ARBA" id="ARBA00047816"/>
    </source>
</evidence>
<dbReference type="InterPro" id="IPR045187">
    <property type="entry name" value="CcO_II"/>
</dbReference>
<keyword evidence="6 17" id="KW-0812">Transmembrane</keyword>
<gene>
    <name evidence="20" type="ORF">SAMN04488094_101794</name>
</gene>
<dbReference type="GO" id="GO:0020037">
    <property type="term" value="F:heme binding"/>
    <property type="evidence" value="ECO:0007669"/>
    <property type="project" value="InterPro"/>
</dbReference>
<dbReference type="SUPFAM" id="SSF46626">
    <property type="entry name" value="Cytochrome c"/>
    <property type="match status" value="1"/>
</dbReference>
<evidence type="ECO:0000313" key="21">
    <source>
        <dbReference type="Proteomes" id="UP000198728"/>
    </source>
</evidence>
<dbReference type="Gene3D" id="2.60.40.420">
    <property type="entry name" value="Cupredoxins - blue copper proteins"/>
    <property type="match status" value="1"/>
</dbReference>
<dbReference type="Pfam" id="PF00034">
    <property type="entry name" value="Cytochrom_C"/>
    <property type="match status" value="1"/>
</dbReference>
<dbReference type="CDD" id="cd04213">
    <property type="entry name" value="CuRO_CcO_Caa3_II"/>
    <property type="match status" value="1"/>
</dbReference>
<dbReference type="Pfam" id="PF00116">
    <property type="entry name" value="COX2"/>
    <property type="match status" value="1"/>
</dbReference>
<dbReference type="GO" id="GO:0016020">
    <property type="term" value="C:membrane"/>
    <property type="evidence" value="ECO:0007669"/>
    <property type="project" value="UniProtKB-SubCell"/>
</dbReference>
<dbReference type="PANTHER" id="PTHR22888:SF9">
    <property type="entry name" value="CYTOCHROME C OXIDASE SUBUNIT 2"/>
    <property type="match status" value="1"/>
</dbReference>
<dbReference type="OrthoDB" id="9781261at2"/>
<evidence type="ECO:0000259" key="19">
    <source>
        <dbReference type="PROSITE" id="PS51007"/>
    </source>
</evidence>
<dbReference type="GO" id="GO:0004129">
    <property type="term" value="F:cytochrome-c oxidase activity"/>
    <property type="evidence" value="ECO:0007669"/>
    <property type="project" value="UniProtKB-EC"/>
</dbReference>
<keyword evidence="9 17" id="KW-1133">Transmembrane helix</keyword>
<dbReference type="InterPro" id="IPR002429">
    <property type="entry name" value="CcO_II-like_C"/>
</dbReference>
<evidence type="ECO:0000256" key="14">
    <source>
        <dbReference type="ARBA" id="ARBA00031399"/>
    </source>
</evidence>
<comment type="similarity">
    <text evidence="2">Belongs to the cytochrome c oxidase subunit 2 family.</text>
</comment>
<evidence type="ECO:0000256" key="5">
    <source>
        <dbReference type="ARBA" id="ARBA00022660"/>
    </source>
</evidence>
<dbReference type="EMBL" id="FOLG01000001">
    <property type="protein sequence ID" value="SFB85986.1"/>
    <property type="molecule type" value="Genomic_DNA"/>
</dbReference>
<dbReference type="SUPFAM" id="SSF49503">
    <property type="entry name" value="Cupredoxins"/>
    <property type="match status" value="1"/>
</dbReference>
<keyword evidence="4 16" id="KW-0349">Heme</keyword>
<feature type="domain" description="Cytochrome oxidase subunit II copper A binding" evidence="18">
    <location>
        <begin position="112"/>
        <end position="228"/>
    </location>
</feature>
<comment type="catalytic activity">
    <reaction evidence="15">
        <text>4 Fe(II)-[cytochrome c] + O2 + 8 H(+)(in) = 4 Fe(III)-[cytochrome c] + 2 H2O + 4 H(+)(out)</text>
        <dbReference type="Rhea" id="RHEA:11436"/>
        <dbReference type="Rhea" id="RHEA-COMP:10350"/>
        <dbReference type="Rhea" id="RHEA-COMP:14399"/>
        <dbReference type="ChEBI" id="CHEBI:15377"/>
        <dbReference type="ChEBI" id="CHEBI:15378"/>
        <dbReference type="ChEBI" id="CHEBI:15379"/>
        <dbReference type="ChEBI" id="CHEBI:29033"/>
        <dbReference type="ChEBI" id="CHEBI:29034"/>
        <dbReference type="EC" id="7.1.1.9"/>
    </reaction>
</comment>
<feature type="transmembrane region" description="Helical" evidence="17">
    <location>
        <begin position="77"/>
        <end position="102"/>
    </location>
</feature>
<comment type="subcellular location">
    <subcellularLocation>
        <location evidence="1">Membrane</location>
        <topology evidence="1">Multi-pass membrane protein</topology>
    </subcellularLocation>
</comment>
<proteinExistence type="inferred from homology"/>
<evidence type="ECO:0000256" key="2">
    <source>
        <dbReference type="ARBA" id="ARBA00007866"/>
    </source>
</evidence>
<evidence type="ECO:0000256" key="8">
    <source>
        <dbReference type="ARBA" id="ARBA00022982"/>
    </source>
</evidence>
<name>A0A1I1EH37_9RHOB</name>
<evidence type="ECO:0000313" key="20">
    <source>
        <dbReference type="EMBL" id="SFB85986.1"/>
    </source>
</evidence>
<dbReference type="PANTHER" id="PTHR22888">
    <property type="entry name" value="CYTOCHROME C OXIDASE, SUBUNIT II"/>
    <property type="match status" value="1"/>
</dbReference>
<evidence type="ECO:0000256" key="3">
    <source>
        <dbReference type="ARBA" id="ARBA00022448"/>
    </source>
</evidence>
<evidence type="ECO:0000256" key="10">
    <source>
        <dbReference type="ARBA" id="ARBA00023004"/>
    </source>
</evidence>
<accession>A0A1I1EH37</accession>
<feature type="transmembrane region" description="Helical" evidence="17">
    <location>
        <begin position="41"/>
        <end position="65"/>
    </location>
</feature>
<dbReference type="AlphaFoldDB" id="A0A1I1EH37"/>
<keyword evidence="8" id="KW-0249">Electron transport</keyword>
<dbReference type="STRING" id="441112.SAMN04488094_101794"/>
<organism evidence="20 21">
    <name type="scientific">Tropicimonas isoalkanivorans</name>
    <dbReference type="NCBI Taxonomy" id="441112"/>
    <lineage>
        <taxon>Bacteria</taxon>
        <taxon>Pseudomonadati</taxon>
        <taxon>Pseudomonadota</taxon>
        <taxon>Alphaproteobacteria</taxon>
        <taxon>Rhodobacterales</taxon>
        <taxon>Roseobacteraceae</taxon>
        <taxon>Tropicimonas</taxon>
    </lineage>
</organism>